<dbReference type="InterPro" id="IPR023346">
    <property type="entry name" value="Lysozyme-like_dom_sf"/>
</dbReference>
<comment type="subcellular location">
    <subcellularLocation>
        <location evidence="1">Cell membrane</location>
    </subcellularLocation>
</comment>
<keyword evidence="12" id="KW-0573">Peptidoglycan synthesis</keyword>
<evidence type="ECO:0000256" key="13">
    <source>
        <dbReference type="ARBA" id="ARBA00023136"/>
    </source>
</evidence>
<keyword evidence="13 18" id="KW-0472">Membrane</keyword>
<keyword evidence="11" id="KW-0133">Cell shape</keyword>
<proteinExistence type="inferred from homology"/>
<dbReference type="Proteomes" id="UP000223913">
    <property type="component" value="Unassembled WGS sequence"/>
</dbReference>
<evidence type="ECO:0000259" key="20">
    <source>
        <dbReference type="Pfam" id="PF00912"/>
    </source>
</evidence>
<evidence type="ECO:0000256" key="15">
    <source>
        <dbReference type="ARBA" id="ARBA00023316"/>
    </source>
</evidence>
<dbReference type="InterPro" id="IPR050396">
    <property type="entry name" value="Glycosyltr_51/Transpeptidase"/>
</dbReference>
<evidence type="ECO:0000313" key="22">
    <source>
        <dbReference type="Proteomes" id="UP000223913"/>
    </source>
</evidence>
<dbReference type="Pfam" id="PF00905">
    <property type="entry name" value="Transpeptidase"/>
    <property type="match status" value="1"/>
</dbReference>
<dbReference type="SUPFAM" id="SSF56601">
    <property type="entry name" value="beta-lactamase/transpeptidase-like"/>
    <property type="match status" value="1"/>
</dbReference>
<dbReference type="RefSeq" id="WP_099155913.1">
    <property type="nucleotide sequence ID" value="NZ_PDUD01000082.1"/>
</dbReference>
<dbReference type="InterPro" id="IPR001264">
    <property type="entry name" value="Glyco_trans_51"/>
</dbReference>
<evidence type="ECO:0000256" key="1">
    <source>
        <dbReference type="ARBA" id="ARBA00004236"/>
    </source>
</evidence>
<comment type="catalytic activity">
    <reaction evidence="17">
        <text>[GlcNAc-(1-&gt;4)-Mur2Ac(oyl-L-Ala-gamma-D-Glu-L-Lys-D-Ala-D-Ala)](n)-di-trans,octa-cis-undecaprenyl diphosphate + beta-D-GlcNAc-(1-&gt;4)-Mur2Ac(oyl-L-Ala-gamma-D-Glu-L-Lys-D-Ala-D-Ala)-di-trans,octa-cis-undecaprenyl diphosphate = [GlcNAc-(1-&gt;4)-Mur2Ac(oyl-L-Ala-gamma-D-Glu-L-Lys-D-Ala-D-Ala)](n+1)-di-trans,octa-cis-undecaprenyl diphosphate + di-trans,octa-cis-undecaprenyl diphosphate + H(+)</text>
        <dbReference type="Rhea" id="RHEA:23708"/>
        <dbReference type="Rhea" id="RHEA-COMP:9602"/>
        <dbReference type="Rhea" id="RHEA-COMP:9603"/>
        <dbReference type="ChEBI" id="CHEBI:15378"/>
        <dbReference type="ChEBI" id="CHEBI:58405"/>
        <dbReference type="ChEBI" id="CHEBI:60033"/>
        <dbReference type="ChEBI" id="CHEBI:78435"/>
        <dbReference type="EC" id="2.4.99.28"/>
    </reaction>
</comment>
<keyword evidence="18" id="KW-1133">Transmembrane helix</keyword>
<dbReference type="GO" id="GO:0008955">
    <property type="term" value="F:peptidoglycan glycosyltransferase activity"/>
    <property type="evidence" value="ECO:0007669"/>
    <property type="project" value="UniProtKB-EC"/>
</dbReference>
<comment type="similarity">
    <text evidence="4">In the N-terminal section; belongs to the glycosyltransferase 51 family.</text>
</comment>
<dbReference type="GO" id="GO:0071555">
    <property type="term" value="P:cell wall organization"/>
    <property type="evidence" value="ECO:0007669"/>
    <property type="project" value="UniProtKB-KW"/>
</dbReference>
<dbReference type="PANTHER" id="PTHR32282">
    <property type="entry name" value="BINDING PROTEIN TRANSPEPTIDASE, PUTATIVE-RELATED"/>
    <property type="match status" value="1"/>
</dbReference>
<evidence type="ECO:0000256" key="18">
    <source>
        <dbReference type="SAM" id="Phobius"/>
    </source>
</evidence>
<keyword evidence="5" id="KW-1003">Cell membrane</keyword>
<evidence type="ECO:0000256" key="3">
    <source>
        <dbReference type="ARBA" id="ARBA00007090"/>
    </source>
</evidence>
<keyword evidence="14" id="KW-0511">Multifunctional enzyme</keyword>
<keyword evidence="8" id="KW-0328">Glycosyltransferase</keyword>
<dbReference type="InterPro" id="IPR001460">
    <property type="entry name" value="PCN-bd_Tpept"/>
</dbReference>
<dbReference type="Gene3D" id="3.40.710.10">
    <property type="entry name" value="DD-peptidase/beta-lactamase superfamily"/>
    <property type="match status" value="2"/>
</dbReference>
<keyword evidence="15" id="KW-0961">Cell wall biogenesis/degradation</keyword>
<sequence>MNNFIPTARLQAAKVYALLYRVKTWPDDWRDFRKKRPWAAFGVRALILLAVAALLAVFIFLQSVRMGAFGPLPAKEDLHHISSYLASEVYSRDGSILGRYYLENRSYLPYEQLPSILIKALIATEDARYFQHNGIDWQAWCRVLFKTLFLNDASQGGGSTISQQLAKNLYPRQDYGRYSLIINKIKEVFIARRLEALYTKEEILEIYLNTVSFSENTFGIKVAAHRFFNTLPEYLRPEQAAVLIGMLKATASYNPKNHPGRSLERRNLVLQRMAQDGYLPAKMVDSLQQLPLQLQYQPLTVNEGPATHFRETLRQELKELLQKLRKENGLGYNLYTDGLKIFTTIDSRLQTYAEVAVARHMTKLQRDFTEHLGDETPWESDSLFREVVYQSEVYRRLAERCLPETTIDSILSVPHPTWIYRAPGVDEKVELSPLDSIRHYLSFLNAGFLAADPGTGAVRAWVGGIDHQYFKYDHVRSRRSVGSTFKPIVYAKAIQKGIHPCAYTPNVLATYWRYEGWKPRNADNKYGGVYSMEGGLIHSVNTIAVQTALRARPKAIAELAAQLGLKGHIPGVPAIALGVADASLEEMVTAYGTFANRGKRPELNYIRRIETPEGKVLVDFESQVDSSRWEHVLEEQEADIINEMLRKSPVKGTAMRLRYRYQLNNDLAGKTGTSQNHSDGWFMGYSPRLVTGVWVGAEYPIVRFRNLRLGQGANTALPIFAEFMLQVNQDCDFQELSEATFPEPSLEVQSMLNCPNVIWQERDTLEQLPTAVASIQVSPMPAATSDNE</sequence>
<keyword evidence="10" id="KW-0378">Hydrolase</keyword>
<evidence type="ECO:0000256" key="16">
    <source>
        <dbReference type="ARBA" id="ARBA00034000"/>
    </source>
</evidence>
<dbReference type="GO" id="GO:0008360">
    <property type="term" value="P:regulation of cell shape"/>
    <property type="evidence" value="ECO:0007669"/>
    <property type="project" value="UniProtKB-KW"/>
</dbReference>
<dbReference type="AlphaFoldDB" id="A0A2D0MXP9"/>
<dbReference type="GO" id="GO:0009002">
    <property type="term" value="F:serine-type D-Ala-D-Ala carboxypeptidase activity"/>
    <property type="evidence" value="ECO:0007669"/>
    <property type="project" value="UniProtKB-EC"/>
</dbReference>
<keyword evidence="22" id="KW-1185">Reference proteome</keyword>
<feature type="transmembrane region" description="Helical" evidence="18">
    <location>
        <begin position="38"/>
        <end position="61"/>
    </location>
</feature>
<evidence type="ECO:0000256" key="7">
    <source>
        <dbReference type="ARBA" id="ARBA00022670"/>
    </source>
</evidence>
<dbReference type="GO" id="GO:0009252">
    <property type="term" value="P:peptidoglycan biosynthetic process"/>
    <property type="evidence" value="ECO:0007669"/>
    <property type="project" value="UniProtKB-KW"/>
</dbReference>
<dbReference type="GO" id="GO:0030288">
    <property type="term" value="C:outer membrane-bounded periplasmic space"/>
    <property type="evidence" value="ECO:0007669"/>
    <property type="project" value="TreeGrafter"/>
</dbReference>
<evidence type="ECO:0000256" key="10">
    <source>
        <dbReference type="ARBA" id="ARBA00022801"/>
    </source>
</evidence>
<comment type="caution">
    <text evidence="21">The sequence shown here is derived from an EMBL/GenBank/DDBJ whole genome shotgun (WGS) entry which is preliminary data.</text>
</comment>
<evidence type="ECO:0000256" key="9">
    <source>
        <dbReference type="ARBA" id="ARBA00022679"/>
    </source>
</evidence>
<evidence type="ECO:0000313" key="21">
    <source>
        <dbReference type="EMBL" id="PHN00679.1"/>
    </source>
</evidence>
<dbReference type="GO" id="GO:0006508">
    <property type="term" value="P:proteolysis"/>
    <property type="evidence" value="ECO:0007669"/>
    <property type="project" value="UniProtKB-KW"/>
</dbReference>
<evidence type="ECO:0000256" key="11">
    <source>
        <dbReference type="ARBA" id="ARBA00022960"/>
    </source>
</evidence>
<organism evidence="21 22">
    <name type="scientific">Flavilitoribacter nigricans (strain ATCC 23147 / DSM 23189 / NBRC 102662 / NCIMB 1420 / SS-2)</name>
    <name type="common">Lewinella nigricans</name>
    <dbReference type="NCBI Taxonomy" id="1122177"/>
    <lineage>
        <taxon>Bacteria</taxon>
        <taxon>Pseudomonadati</taxon>
        <taxon>Bacteroidota</taxon>
        <taxon>Saprospiria</taxon>
        <taxon>Saprospirales</taxon>
        <taxon>Lewinellaceae</taxon>
        <taxon>Flavilitoribacter</taxon>
    </lineage>
</organism>
<dbReference type="GO" id="GO:0008658">
    <property type="term" value="F:penicillin binding"/>
    <property type="evidence" value="ECO:0007669"/>
    <property type="project" value="InterPro"/>
</dbReference>
<dbReference type="PANTHER" id="PTHR32282:SF11">
    <property type="entry name" value="PENICILLIN-BINDING PROTEIN 1B"/>
    <property type="match status" value="1"/>
</dbReference>
<feature type="domain" description="Glycosyl transferase family 51" evidence="20">
    <location>
        <begin position="95"/>
        <end position="273"/>
    </location>
</feature>
<keyword evidence="6" id="KW-0121">Carboxypeptidase</keyword>
<evidence type="ECO:0000256" key="14">
    <source>
        <dbReference type="ARBA" id="ARBA00023268"/>
    </source>
</evidence>
<dbReference type="InterPro" id="IPR036950">
    <property type="entry name" value="PBP_transglycosylase"/>
</dbReference>
<dbReference type="Pfam" id="PF00912">
    <property type="entry name" value="Transgly"/>
    <property type="match status" value="1"/>
</dbReference>
<evidence type="ECO:0000256" key="12">
    <source>
        <dbReference type="ARBA" id="ARBA00022984"/>
    </source>
</evidence>
<comment type="pathway">
    <text evidence="2">Cell wall biogenesis; peptidoglycan biosynthesis.</text>
</comment>
<keyword evidence="9" id="KW-0808">Transferase</keyword>
<keyword evidence="18" id="KW-0812">Transmembrane</keyword>
<gene>
    <name evidence="21" type="ORF">CRP01_40990</name>
</gene>
<dbReference type="SUPFAM" id="SSF53955">
    <property type="entry name" value="Lysozyme-like"/>
    <property type="match status" value="1"/>
</dbReference>
<evidence type="ECO:0000256" key="8">
    <source>
        <dbReference type="ARBA" id="ARBA00022676"/>
    </source>
</evidence>
<evidence type="ECO:0000256" key="5">
    <source>
        <dbReference type="ARBA" id="ARBA00022475"/>
    </source>
</evidence>
<comment type="similarity">
    <text evidence="3">In the C-terminal section; belongs to the transpeptidase family.</text>
</comment>
<reference evidence="21 22" key="1">
    <citation type="submission" date="2017-10" db="EMBL/GenBank/DDBJ databases">
        <title>The draft genome sequence of Lewinella nigricans NBRC 102662.</title>
        <authorList>
            <person name="Wang K."/>
        </authorList>
    </citation>
    <scope>NUCLEOTIDE SEQUENCE [LARGE SCALE GENOMIC DNA]</scope>
    <source>
        <strain evidence="21 22">NBRC 102662</strain>
    </source>
</reference>
<evidence type="ECO:0000256" key="6">
    <source>
        <dbReference type="ARBA" id="ARBA00022645"/>
    </source>
</evidence>
<evidence type="ECO:0000256" key="17">
    <source>
        <dbReference type="ARBA" id="ARBA00049902"/>
    </source>
</evidence>
<keyword evidence="7" id="KW-0645">Protease</keyword>
<accession>A0A2D0MXP9</accession>
<feature type="domain" description="Penicillin-binding protein transpeptidase" evidence="19">
    <location>
        <begin position="448"/>
        <end position="688"/>
    </location>
</feature>
<dbReference type="OrthoDB" id="9766909at2"/>
<evidence type="ECO:0000256" key="4">
    <source>
        <dbReference type="ARBA" id="ARBA00007739"/>
    </source>
</evidence>
<evidence type="ECO:0000259" key="19">
    <source>
        <dbReference type="Pfam" id="PF00905"/>
    </source>
</evidence>
<protein>
    <submittedName>
        <fullName evidence="21">Penicillin-binding protein</fullName>
    </submittedName>
</protein>
<comment type="catalytic activity">
    <reaction evidence="16">
        <text>Preferential cleavage: (Ac)2-L-Lys-D-Ala-|-D-Ala. Also transpeptidation of peptidyl-alanyl moieties that are N-acyl substituents of D-alanine.</text>
        <dbReference type="EC" id="3.4.16.4"/>
    </reaction>
</comment>
<evidence type="ECO:0000256" key="2">
    <source>
        <dbReference type="ARBA" id="ARBA00004752"/>
    </source>
</evidence>
<name>A0A2D0MXP9_FLAN2</name>
<dbReference type="InterPro" id="IPR012338">
    <property type="entry name" value="Beta-lactam/transpept-like"/>
</dbReference>
<dbReference type="EMBL" id="PDUD01000082">
    <property type="protein sequence ID" value="PHN00679.1"/>
    <property type="molecule type" value="Genomic_DNA"/>
</dbReference>
<dbReference type="GO" id="GO:0005886">
    <property type="term" value="C:plasma membrane"/>
    <property type="evidence" value="ECO:0007669"/>
    <property type="project" value="UniProtKB-SubCell"/>
</dbReference>
<dbReference type="Gene3D" id="1.10.3810.10">
    <property type="entry name" value="Biosynthetic peptidoglycan transglycosylase-like"/>
    <property type="match status" value="1"/>
</dbReference>